<evidence type="ECO:0000256" key="5">
    <source>
        <dbReference type="ARBA" id="ARBA00022801"/>
    </source>
</evidence>
<dbReference type="PANTHER" id="PTHR30582">
    <property type="entry name" value="L,D-TRANSPEPTIDASE"/>
    <property type="match status" value="1"/>
</dbReference>
<dbReference type="Pfam" id="PF03734">
    <property type="entry name" value="YkuD"/>
    <property type="match status" value="1"/>
</dbReference>
<evidence type="ECO:0000256" key="4">
    <source>
        <dbReference type="ARBA" id="ARBA00022679"/>
    </source>
</evidence>
<dbReference type="InterPro" id="IPR050979">
    <property type="entry name" value="LD-transpeptidase"/>
</dbReference>
<evidence type="ECO:0000256" key="11">
    <source>
        <dbReference type="SAM" id="SignalP"/>
    </source>
</evidence>
<evidence type="ECO:0000313" key="14">
    <source>
        <dbReference type="Proteomes" id="UP000641137"/>
    </source>
</evidence>
<keyword evidence="5" id="KW-0378">Hydrolase</keyword>
<dbReference type="PROSITE" id="PS52029">
    <property type="entry name" value="LD_TPASE"/>
    <property type="match status" value="1"/>
</dbReference>
<dbReference type="CDD" id="cd16913">
    <property type="entry name" value="YkuD_like"/>
    <property type="match status" value="1"/>
</dbReference>
<dbReference type="GO" id="GO:0016757">
    <property type="term" value="F:glycosyltransferase activity"/>
    <property type="evidence" value="ECO:0007669"/>
    <property type="project" value="UniProtKB-KW"/>
</dbReference>
<evidence type="ECO:0000256" key="3">
    <source>
        <dbReference type="ARBA" id="ARBA00022676"/>
    </source>
</evidence>
<reference evidence="13" key="1">
    <citation type="journal article" date="2014" name="Int. J. Syst. Evol. Microbiol.">
        <title>Complete genome sequence of Corynebacterium casei LMG S-19264T (=DSM 44701T), isolated from a smear-ripened cheese.</title>
        <authorList>
            <consortium name="US DOE Joint Genome Institute (JGI-PGF)"/>
            <person name="Walter F."/>
            <person name="Albersmeier A."/>
            <person name="Kalinowski J."/>
            <person name="Ruckert C."/>
        </authorList>
    </citation>
    <scope>NUCLEOTIDE SEQUENCE</scope>
    <source>
        <strain evidence="13">KCTC 42097</strain>
    </source>
</reference>
<dbReference type="SUPFAM" id="SSF141523">
    <property type="entry name" value="L,D-transpeptidase catalytic domain-like"/>
    <property type="match status" value="1"/>
</dbReference>
<keyword evidence="4" id="KW-0808">Transferase</keyword>
<feature type="active site" description="Nucleophile" evidence="9">
    <location>
        <position position="307"/>
    </location>
</feature>
<name>A0A8J3DFQ1_9HYPH</name>
<dbReference type="GO" id="GO:0008360">
    <property type="term" value="P:regulation of cell shape"/>
    <property type="evidence" value="ECO:0007669"/>
    <property type="project" value="UniProtKB-UniRule"/>
</dbReference>
<keyword evidence="14" id="KW-1185">Reference proteome</keyword>
<dbReference type="EMBL" id="BMZO01000001">
    <property type="protein sequence ID" value="GHC60944.1"/>
    <property type="molecule type" value="Genomic_DNA"/>
</dbReference>
<gene>
    <name evidence="13" type="ORF">GCM10010136_01260</name>
</gene>
<evidence type="ECO:0000313" key="13">
    <source>
        <dbReference type="EMBL" id="GHC60944.1"/>
    </source>
</evidence>
<feature type="signal peptide" evidence="11">
    <location>
        <begin position="1"/>
        <end position="25"/>
    </location>
</feature>
<dbReference type="AlphaFoldDB" id="A0A8J3DFQ1"/>
<evidence type="ECO:0000256" key="9">
    <source>
        <dbReference type="PROSITE-ProRule" id="PRU01373"/>
    </source>
</evidence>
<comment type="similarity">
    <text evidence="2">Belongs to the YkuD family.</text>
</comment>
<dbReference type="GO" id="GO:0071972">
    <property type="term" value="F:peptidoglycan L,D-transpeptidase activity"/>
    <property type="evidence" value="ECO:0007669"/>
    <property type="project" value="TreeGrafter"/>
</dbReference>
<dbReference type="InterPro" id="IPR038063">
    <property type="entry name" value="Transpep_catalytic_dom"/>
</dbReference>
<comment type="caution">
    <text evidence="13">The sequence shown here is derived from an EMBL/GenBank/DDBJ whole genome shotgun (WGS) entry which is preliminary data.</text>
</comment>
<evidence type="ECO:0000256" key="6">
    <source>
        <dbReference type="ARBA" id="ARBA00022960"/>
    </source>
</evidence>
<feature type="compositionally biased region" description="Basic and acidic residues" evidence="10">
    <location>
        <begin position="77"/>
        <end position="86"/>
    </location>
</feature>
<evidence type="ECO:0000256" key="10">
    <source>
        <dbReference type="SAM" id="MobiDB-lite"/>
    </source>
</evidence>
<keyword evidence="8 9" id="KW-0961">Cell wall biogenesis/degradation</keyword>
<feature type="region of interest" description="Disordered" evidence="10">
    <location>
        <begin position="77"/>
        <end position="101"/>
    </location>
</feature>
<proteinExistence type="inferred from homology"/>
<evidence type="ECO:0000256" key="2">
    <source>
        <dbReference type="ARBA" id="ARBA00005992"/>
    </source>
</evidence>
<organism evidence="13 14">
    <name type="scientific">Limoniibacter endophyticus</name>
    <dbReference type="NCBI Taxonomy" id="1565040"/>
    <lineage>
        <taxon>Bacteria</taxon>
        <taxon>Pseudomonadati</taxon>
        <taxon>Pseudomonadota</taxon>
        <taxon>Alphaproteobacteria</taxon>
        <taxon>Hyphomicrobiales</taxon>
        <taxon>Bartonellaceae</taxon>
        <taxon>Limoniibacter</taxon>
    </lineage>
</organism>
<dbReference type="GO" id="GO:0005576">
    <property type="term" value="C:extracellular region"/>
    <property type="evidence" value="ECO:0007669"/>
    <property type="project" value="TreeGrafter"/>
</dbReference>
<evidence type="ECO:0000259" key="12">
    <source>
        <dbReference type="PROSITE" id="PS52029"/>
    </source>
</evidence>
<dbReference type="RefSeq" id="WP_189486807.1">
    <property type="nucleotide sequence ID" value="NZ_BMZO01000001.1"/>
</dbReference>
<dbReference type="PANTHER" id="PTHR30582:SF24">
    <property type="entry name" value="L,D-TRANSPEPTIDASE ERFK_SRFK-RELATED"/>
    <property type="match status" value="1"/>
</dbReference>
<dbReference type="Gene3D" id="2.40.440.10">
    <property type="entry name" value="L,D-transpeptidase catalytic domain-like"/>
    <property type="match status" value="1"/>
</dbReference>
<feature type="chain" id="PRO_5035246240" evidence="11">
    <location>
        <begin position="26"/>
        <end position="331"/>
    </location>
</feature>
<evidence type="ECO:0000256" key="7">
    <source>
        <dbReference type="ARBA" id="ARBA00022984"/>
    </source>
</evidence>
<accession>A0A8J3DFQ1</accession>
<dbReference type="GO" id="GO:0018104">
    <property type="term" value="P:peptidoglycan-protein cross-linking"/>
    <property type="evidence" value="ECO:0007669"/>
    <property type="project" value="TreeGrafter"/>
</dbReference>
<comment type="pathway">
    <text evidence="1 9">Cell wall biogenesis; peptidoglycan biosynthesis.</text>
</comment>
<keyword evidence="6 9" id="KW-0133">Cell shape</keyword>
<dbReference type="Proteomes" id="UP000641137">
    <property type="component" value="Unassembled WGS sequence"/>
</dbReference>
<protein>
    <submittedName>
        <fullName evidence="13">L,D-transpeptidase</fullName>
    </submittedName>
</protein>
<keyword evidence="3" id="KW-0328">Glycosyltransferase</keyword>
<dbReference type="FunFam" id="2.40.440.10:FF:000002">
    <property type="entry name" value="L,D-transpeptidase ErfK/SrfK"/>
    <property type="match status" value="1"/>
</dbReference>
<sequence>MKISSILTASFLSASVVLVAIPANAQTTKARETQDVKKTAQQKRGTMPASASRQAKTAAPEKTYLFDNLFGGGVKREAPRAEEPRRAPLRSQASVPPAAGGVHPEVARFAKEGSKQDAASVLANGNDGELRSDEIVRTSARGGGLWGGAVAAPQFLPQTAALDQALAAHDAKRPFTPRAEYLPQTVTFSGYERGTVVIDTSARFLYLVESRNTARRYAIAVGKEGLEFKGETVVGDKQEWPRWFPTKEMQERSPARYGRYAKGMPGGLSNPLGARAIYLHQARKDTHIRIHGTTEPQSIGSAASNGCFRMINEHVMELYNRIGIGTKVVVI</sequence>
<evidence type="ECO:0000256" key="8">
    <source>
        <dbReference type="ARBA" id="ARBA00023316"/>
    </source>
</evidence>
<feature type="compositionally biased region" description="Basic and acidic residues" evidence="10">
    <location>
        <begin position="29"/>
        <end position="38"/>
    </location>
</feature>
<keyword evidence="11" id="KW-0732">Signal</keyword>
<feature type="region of interest" description="Disordered" evidence="10">
    <location>
        <begin position="27"/>
        <end position="58"/>
    </location>
</feature>
<dbReference type="UniPathway" id="UPA00219"/>
<feature type="active site" description="Proton donor/acceptor" evidence="9">
    <location>
        <position position="291"/>
    </location>
</feature>
<dbReference type="GO" id="GO:0071555">
    <property type="term" value="P:cell wall organization"/>
    <property type="evidence" value="ECO:0007669"/>
    <property type="project" value="UniProtKB-UniRule"/>
</dbReference>
<reference evidence="13" key="2">
    <citation type="submission" date="2020-09" db="EMBL/GenBank/DDBJ databases">
        <authorList>
            <person name="Sun Q."/>
            <person name="Kim S."/>
        </authorList>
    </citation>
    <scope>NUCLEOTIDE SEQUENCE</scope>
    <source>
        <strain evidence="13">KCTC 42097</strain>
    </source>
</reference>
<feature type="domain" description="L,D-TPase catalytic" evidence="12">
    <location>
        <begin position="194"/>
        <end position="331"/>
    </location>
</feature>
<keyword evidence="7 9" id="KW-0573">Peptidoglycan synthesis</keyword>
<dbReference type="InterPro" id="IPR005490">
    <property type="entry name" value="LD_TPept_cat_dom"/>
</dbReference>
<evidence type="ECO:0000256" key="1">
    <source>
        <dbReference type="ARBA" id="ARBA00004752"/>
    </source>
</evidence>